<dbReference type="PANTHER" id="PTHR42756">
    <property type="entry name" value="TRANSCRIPTIONAL REGULATOR, MARR"/>
    <property type="match status" value="1"/>
</dbReference>
<keyword evidence="6" id="KW-1185">Reference proteome</keyword>
<dbReference type="Gene3D" id="1.10.10.10">
    <property type="entry name" value="Winged helix-like DNA-binding domain superfamily/Winged helix DNA-binding domain"/>
    <property type="match status" value="1"/>
</dbReference>
<keyword evidence="3" id="KW-0804">Transcription</keyword>
<evidence type="ECO:0000259" key="4">
    <source>
        <dbReference type="PROSITE" id="PS50995"/>
    </source>
</evidence>
<dbReference type="SMART" id="SM00347">
    <property type="entry name" value="HTH_MARR"/>
    <property type="match status" value="1"/>
</dbReference>
<comment type="caution">
    <text evidence="5">The sequence shown here is derived from an EMBL/GenBank/DDBJ whole genome shotgun (WGS) entry which is preliminary data.</text>
</comment>
<protein>
    <submittedName>
        <fullName evidence="5">MarR family transcriptional regulator</fullName>
    </submittedName>
</protein>
<keyword evidence="2" id="KW-0238">DNA-binding</keyword>
<accession>A0ABN3Y365</accession>
<dbReference type="EMBL" id="BAAAXQ010000029">
    <property type="protein sequence ID" value="GAA3016111.1"/>
    <property type="molecule type" value="Genomic_DNA"/>
</dbReference>
<dbReference type="PRINTS" id="PR00598">
    <property type="entry name" value="HTHMARR"/>
</dbReference>
<sequence length="150" mass="17454">MSEILREIGNIARALDYISNIEFKELNLNKGQYIYLNRIYETPGIINDDLAKLVKNDRTAVAKAVKRLEQDGLVYKSSAISNKKIRHLFVTQKGQKLYQYLQQEEKRSQEQALAGLNTKEQKELAYLLKKVSTNVAQDWDFVRQGNKRIY</sequence>
<organism evidence="5 6">
    <name type="scientific">Tetragenococcus solitarius</name>
    <dbReference type="NCBI Taxonomy" id="71453"/>
    <lineage>
        <taxon>Bacteria</taxon>
        <taxon>Bacillati</taxon>
        <taxon>Bacillota</taxon>
        <taxon>Bacilli</taxon>
        <taxon>Lactobacillales</taxon>
        <taxon>Enterococcaceae</taxon>
        <taxon>Tetragenococcus</taxon>
    </lineage>
</organism>
<dbReference type="InterPro" id="IPR023187">
    <property type="entry name" value="Tscrpt_reg_MarR-type_CS"/>
</dbReference>
<gene>
    <name evidence="5" type="ORF">GCM10019998_10460</name>
</gene>
<evidence type="ECO:0000256" key="3">
    <source>
        <dbReference type="ARBA" id="ARBA00023163"/>
    </source>
</evidence>
<dbReference type="SUPFAM" id="SSF46785">
    <property type="entry name" value="Winged helix' DNA-binding domain"/>
    <property type="match status" value="1"/>
</dbReference>
<evidence type="ECO:0000313" key="5">
    <source>
        <dbReference type="EMBL" id="GAA3016111.1"/>
    </source>
</evidence>
<evidence type="ECO:0000256" key="1">
    <source>
        <dbReference type="ARBA" id="ARBA00023015"/>
    </source>
</evidence>
<reference evidence="5 6" key="1">
    <citation type="journal article" date="2019" name="Int. J. Syst. Evol. Microbiol.">
        <title>The Global Catalogue of Microorganisms (GCM) 10K type strain sequencing project: providing services to taxonomists for standard genome sequencing and annotation.</title>
        <authorList>
            <consortium name="The Broad Institute Genomics Platform"/>
            <consortium name="The Broad Institute Genome Sequencing Center for Infectious Disease"/>
            <person name="Wu L."/>
            <person name="Ma J."/>
        </authorList>
    </citation>
    <scope>NUCLEOTIDE SEQUENCE [LARGE SCALE GENOMIC DNA]</scope>
    <source>
        <strain evidence="5 6">JCM 8736</strain>
    </source>
</reference>
<dbReference type="PROSITE" id="PS50995">
    <property type="entry name" value="HTH_MARR_2"/>
    <property type="match status" value="1"/>
</dbReference>
<proteinExistence type="predicted"/>
<dbReference type="InterPro" id="IPR000835">
    <property type="entry name" value="HTH_MarR-typ"/>
</dbReference>
<dbReference type="InterPro" id="IPR036390">
    <property type="entry name" value="WH_DNA-bd_sf"/>
</dbReference>
<dbReference type="PROSITE" id="PS01117">
    <property type="entry name" value="HTH_MARR_1"/>
    <property type="match status" value="1"/>
</dbReference>
<dbReference type="PANTHER" id="PTHR42756:SF2">
    <property type="entry name" value="MARR FAMILY REGULATORY PROTEIN"/>
    <property type="match status" value="1"/>
</dbReference>
<evidence type="ECO:0000313" key="6">
    <source>
        <dbReference type="Proteomes" id="UP001501577"/>
    </source>
</evidence>
<keyword evidence="1" id="KW-0805">Transcription regulation</keyword>
<dbReference type="InterPro" id="IPR036388">
    <property type="entry name" value="WH-like_DNA-bd_sf"/>
</dbReference>
<evidence type="ECO:0000256" key="2">
    <source>
        <dbReference type="ARBA" id="ARBA00023125"/>
    </source>
</evidence>
<feature type="domain" description="HTH marR-type" evidence="4">
    <location>
        <begin position="1"/>
        <end position="133"/>
    </location>
</feature>
<dbReference type="RefSeq" id="WP_068709038.1">
    <property type="nucleotide sequence ID" value="NZ_BAAAXQ010000029.1"/>
</dbReference>
<dbReference type="Pfam" id="PF01047">
    <property type="entry name" value="MarR"/>
    <property type="match status" value="1"/>
</dbReference>
<name>A0ABN3Y365_9ENTE</name>
<dbReference type="Proteomes" id="UP001501577">
    <property type="component" value="Unassembled WGS sequence"/>
</dbReference>